<feature type="region of interest" description="Disordered" evidence="1">
    <location>
        <begin position="50"/>
        <end position="82"/>
    </location>
</feature>
<dbReference type="Proteomes" id="UP000008177">
    <property type="component" value="Unplaced contigs"/>
</dbReference>
<dbReference type="AlphaFoldDB" id="G2Y5S7"/>
<sequence>MTNVGRNDITEERLIPGSQSQTSENIYYHFRIPLYSIWIDKYIRNFANVSSSNKQEHKTHFQKSQQHNNTPSTKPSFILYGKKNAPQTTKYSHVFLPNSKKYSRKNKLAQEG</sequence>
<proteinExistence type="predicted"/>
<reference evidence="3" key="1">
    <citation type="journal article" date="2011" name="PLoS Genet.">
        <title>Genomic analysis of the necrotrophic fungal pathogens Sclerotinia sclerotiorum and Botrytis cinerea.</title>
        <authorList>
            <person name="Amselem J."/>
            <person name="Cuomo C.A."/>
            <person name="van Kan J.A."/>
            <person name="Viaud M."/>
            <person name="Benito E.P."/>
            <person name="Couloux A."/>
            <person name="Coutinho P.M."/>
            <person name="de Vries R.P."/>
            <person name="Dyer P.S."/>
            <person name="Fillinger S."/>
            <person name="Fournier E."/>
            <person name="Gout L."/>
            <person name="Hahn M."/>
            <person name="Kohn L."/>
            <person name="Lapalu N."/>
            <person name="Plummer K.M."/>
            <person name="Pradier J.M."/>
            <person name="Quevillon E."/>
            <person name="Sharon A."/>
            <person name="Simon A."/>
            <person name="ten Have A."/>
            <person name="Tudzynski B."/>
            <person name="Tudzynski P."/>
            <person name="Wincker P."/>
            <person name="Andrew M."/>
            <person name="Anthouard V."/>
            <person name="Beever R.E."/>
            <person name="Beffa R."/>
            <person name="Benoit I."/>
            <person name="Bouzid O."/>
            <person name="Brault B."/>
            <person name="Chen Z."/>
            <person name="Choquer M."/>
            <person name="Collemare J."/>
            <person name="Cotton P."/>
            <person name="Danchin E.G."/>
            <person name="Da Silva C."/>
            <person name="Gautier A."/>
            <person name="Giraud C."/>
            <person name="Giraud T."/>
            <person name="Gonzalez C."/>
            <person name="Grossetete S."/>
            <person name="Guldener U."/>
            <person name="Henrissat B."/>
            <person name="Howlett B.J."/>
            <person name="Kodira C."/>
            <person name="Kretschmer M."/>
            <person name="Lappartient A."/>
            <person name="Leroch M."/>
            <person name="Levis C."/>
            <person name="Mauceli E."/>
            <person name="Neuveglise C."/>
            <person name="Oeser B."/>
            <person name="Pearson M."/>
            <person name="Poulain J."/>
            <person name="Poussereau N."/>
            <person name="Quesneville H."/>
            <person name="Rascle C."/>
            <person name="Schumacher J."/>
            <person name="Segurens B."/>
            <person name="Sexton A."/>
            <person name="Silva E."/>
            <person name="Sirven C."/>
            <person name="Soanes D.M."/>
            <person name="Talbot N.J."/>
            <person name="Templeton M."/>
            <person name="Yandava C."/>
            <person name="Yarden O."/>
            <person name="Zeng Q."/>
            <person name="Rollins J.A."/>
            <person name="Lebrun M.H."/>
            <person name="Dickman M."/>
        </authorList>
    </citation>
    <scope>NUCLEOTIDE SEQUENCE [LARGE SCALE GENOMIC DNA]</scope>
    <source>
        <strain evidence="3">T4</strain>
    </source>
</reference>
<dbReference type="InParanoid" id="G2Y5S7"/>
<evidence type="ECO:0000313" key="2">
    <source>
        <dbReference type="EMBL" id="CCD48017.1"/>
    </source>
</evidence>
<gene>
    <name evidence="2" type="ORF">BofuT4_P113270.1</name>
</gene>
<organism evidence="2 3">
    <name type="scientific">Botryotinia fuckeliana (strain T4)</name>
    <name type="common">Noble rot fungus</name>
    <name type="synonym">Botrytis cinerea</name>
    <dbReference type="NCBI Taxonomy" id="999810"/>
    <lineage>
        <taxon>Eukaryota</taxon>
        <taxon>Fungi</taxon>
        <taxon>Dikarya</taxon>
        <taxon>Ascomycota</taxon>
        <taxon>Pezizomycotina</taxon>
        <taxon>Leotiomycetes</taxon>
        <taxon>Helotiales</taxon>
        <taxon>Sclerotiniaceae</taxon>
        <taxon>Botrytis</taxon>
    </lineage>
</organism>
<evidence type="ECO:0000256" key="1">
    <source>
        <dbReference type="SAM" id="MobiDB-lite"/>
    </source>
</evidence>
<name>G2Y5S7_BOTF4</name>
<dbReference type="HOGENOM" id="CLU_2145472_0_0_1"/>
<protein>
    <submittedName>
        <fullName evidence="2">Uncharacterized protein</fullName>
    </submittedName>
</protein>
<dbReference type="EMBL" id="FQ790289">
    <property type="protein sequence ID" value="CCD48017.1"/>
    <property type="molecule type" value="Genomic_DNA"/>
</dbReference>
<evidence type="ECO:0000313" key="3">
    <source>
        <dbReference type="Proteomes" id="UP000008177"/>
    </source>
</evidence>
<accession>G2Y5S7</accession>
<feature type="compositionally biased region" description="Polar residues" evidence="1">
    <location>
        <begin position="62"/>
        <end position="75"/>
    </location>
</feature>